<sequence length="181" mass="19798">IGEIMAYEMSKALTYSVKQVQTPLGTATASTHDDKIVIATVFRAGLPLHTGFLNMFDHADNAFVSAFRFYKDDEHRIVDVHIEYIAAPSLNDRTLLLVDPMLATGESMELAWKAFLTKGKPAKLQMACVIASQQGVAHMAELFPGDDVTLWCAAIDPVLDEHKYIVPGLGDAGDLSFGEKL</sequence>
<accession>A0A6G0GQZ4</accession>
<evidence type="ECO:0000313" key="4">
    <source>
        <dbReference type="EMBL" id="KAB6454565.1"/>
    </source>
</evidence>
<protein>
    <submittedName>
        <fullName evidence="4">Uracil phosphoribosyltransferase</fullName>
        <ecNumber evidence="4">2.4.2.9</ecNumber>
    </submittedName>
</protein>
<dbReference type="EC" id="2.4.2.9" evidence="4"/>
<gene>
    <name evidence="4" type="ORF">GAZ09_06390</name>
</gene>
<reference evidence="4 5" key="1">
    <citation type="journal article" date="2019" name="Nat. Med.">
        <title>A library of human gut bacterial isolates paired with longitudinal multiomics data enables mechanistic microbiome research.</title>
        <authorList>
            <person name="Poyet M."/>
            <person name="Groussin M."/>
            <person name="Gibbons S.M."/>
            <person name="Avila-Pacheco J."/>
            <person name="Jiang X."/>
            <person name="Kearney S.M."/>
            <person name="Perrotta A.R."/>
            <person name="Berdy B."/>
            <person name="Zhao S."/>
            <person name="Lieberman T.D."/>
            <person name="Swanson P.K."/>
            <person name="Smith M."/>
            <person name="Roesemann S."/>
            <person name="Alexander J.E."/>
            <person name="Rich S.A."/>
            <person name="Livny J."/>
            <person name="Vlamakis H."/>
            <person name="Clish C."/>
            <person name="Bullock K."/>
            <person name="Deik A."/>
            <person name="Scott J."/>
            <person name="Pierce K.A."/>
            <person name="Xavier R.J."/>
            <person name="Alm E.J."/>
        </authorList>
    </citation>
    <scope>NUCLEOTIDE SEQUENCE [LARGE SCALE GENOMIC DNA]</scope>
    <source>
        <strain evidence="4 5">BIOML-A141</strain>
    </source>
</reference>
<dbReference type="Pfam" id="PF14681">
    <property type="entry name" value="UPRTase"/>
    <property type="match status" value="1"/>
</dbReference>
<evidence type="ECO:0000256" key="1">
    <source>
        <dbReference type="ARBA" id="ARBA00022676"/>
    </source>
</evidence>
<dbReference type="EMBL" id="WDBZ01000010">
    <property type="protein sequence ID" value="KAB6454565.1"/>
    <property type="molecule type" value="Genomic_DNA"/>
</dbReference>
<organism evidence="4 5">
    <name type="scientific">Phocaeicola vulgatus</name>
    <name type="common">Bacteroides vulgatus</name>
    <dbReference type="NCBI Taxonomy" id="821"/>
    <lineage>
        <taxon>Bacteria</taxon>
        <taxon>Pseudomonadati</taxon>
        <taxon>Bacteroidota</taxon>
        <taxon>Bacteroidia</taxon>
        <taxon>Bacteroidales</taxon>
        <taxon>Bacteroidaceae</taxon>
        <taxon>Phocaeicola</taxon>
    </lineage>
</organism>
<evidence type="ECO:0000256" key="2">
    <source>
        <dbReference type="ARBA" id="ARBA00022679"/>
    </source>
</evidence>
<evidence type="ECO:0000313" key="5">
    <source>
        <dbReference type="Proteomes" id="UP000483142"/>
    </source>
</evidence>
<dbReference type="InterPro" id="IPR029057">
    <property type="entry name" value="PRTase-like"/>
</dbReference>
<comment type="caution">
    <text evidence="4">The sequence shown here is derived from an EMBL/GenBank/DDBJ whole genome shotgun (WGS) entry which is preliminary data.</text>
</comment>
<dbReference type="PANTHER" id="PTHR43363:SF1">
    <property type="entry name" value="HYPOXANTHINE-GUANINE PHOSPHORIBOSYLTRANSFERASE"/>
    <property type="match status" value="1"/>
</dbReference>
<dbReference type="Proteomes" id="UP000483142">
    <property type="component" value="Unassembled WGS sequence"/>
</dbReference>
<dbReference type="InterPro" id="IPR000836">
    <property type="entry name" value="PRTase_dom"/>
</dbReference>
<name>A0A6G0GQZ4_PHOVU</name>
<feature type="non-terminal residue" evidence="4">
    <location>
        <position position="1"/>
    </location>
</feature>
<keyword evidence="1 4" id="KW-0328">Glycosyltransferase</keyword>
<proteinExistence type="predicted"/>
<dbReference type="GO" id="GO:0004845">
    <property type="term" value="F:uracil phosphoribosyltransferase activity"/>
    <property type="evidence" value="ECO:0007669"/>
    <property type="project" value="UniProtKB-EC"/>
</dbReference>
<dbReference type="CDD" id="cd06223">
    <property type="entry name" value="PRTases_typeI"/>
    <property type="match status" value="1"/>
</dbReference>
<dbReference type="SUPFAM" id="SSF53271">
    <property type="entry name" value="PRTase-like"/>
    <property type="match status" value="1"/>
</dbReference>
<dbReference type="Gene3D" id="3.40.50.2020">
    <property type="match status" value="1"/>
</dbReference>
<keyword evidence="2 4" id="KW-0808">Transferase</keyword>
<dbReference type="PANTHER" id="PTHR43363">
    <property type="entry name" value="HYPOXANTHINE PHOSPHORIBOSYLTRANSFERASE"/>
    <property type="match status" value="1"/>
</dbReference>
<feature type="domain" description="Phosphoribosyltransferase" evidence="3">
    <location>
        <begin position="1"/>
        <end position="178"/>
    </location>
</feature>
<dbReference type="NCBIfam" id="NF001097">
    <property type="entry name" value="PRK00129.1"/>
    <property type="match status" value="1"/>
</dbReference>
<evidence type="ECO:0000259" key="3">
    <source>
        <dbReference type="Pfam" id="PF14681"/>
    </source>
</evidence>
<dbReference type="AlphaFoldDB" id="A0A6G0GQZ4"/>